<evidence type="ECO:0000313" key="5">
    <source>
        <dbReference type="Proteomes" id="UP000306918"/>
    </source>
</evidence>
<keyword evidence="5" id="KW-1185">Reference proteome</keyword>
<dbReference type="PROSITE" id="PS50110">
    <property type="entry name" value="RESPONSE_REGULATORY"/>
    <property type="match status" value="1"/>
</dbReference>
<dbReference type="InterPro" id="IPR001789">
    <property type="entry name" value="Sig_transdc_resp-reg_receiver"/>
</dbReference>
<dbReference type="InterPro" id="IPR011006">
    <property type="entry name" value="CheY-like_superfamily"/>
</dbReference>
<dbReference type="Gene3D" id="3.40.50.2300">
    <property type="match status" value="1"/>
</dbReference>
<keyword evidence="1 2" id="KW-0597">Phosphoprotein</keyword>
<dbReference type="OrthoDB" id="9789181at2"/>
<feature type="modified residue" description="4-aspartylphosphate" evidence="2">
    <location>
        <position position="52"/>
    </location>
</feature>
<dbReference type="EMBL" id="STFF01000003">
    <property type="protein sequence ID" value="THU39534.1"/>
    <property type="molecule type" value="Genomic_DNA"/>
</dbReference>
<feature type="domain" description="Response regulatory" evidence="3">
    <location>
        <begin position="3"/>
        <end position="119"/>
    </location>
</feature>
<dbReference type="SMART" id="SM00448">
    <property type="entry name" value="REC"/>
    <property type="match status" value="1"/>
</dbReference>
<evidence type="ECO:0000313" key="4">
    <source>
        <dbReference type="EMBL" id="THU39534.1"/>
    </source>
</evidence>
<gene>
    <name evidence="4" type="ORF">FAM09_13600</name>
</gene>
<organism evidence="4 5">
    <name type="scientific">Niastella caeni</name>
    <dbReference type="NCBI Taxonomy" id="2569763"/>
    <lineage>
        <taxon>Bacteria</taxon>
        <taxon>Pseudomonadati</taxon>
        <taxon>Bacteroidota</taxon>
        <taxon>Chitinophagia</taxon>
        <taxon>Chitinophagales</taxon>
        <taxon>Chitinophagaceae</taxon>
        <taxon>Niastella</taxon>
    </lineage>
</organism>
<dbReference type="AlphaFoldDB" id="A0A4S8HZC7"/>
<sequence length="121" mass="13722">MKRILLVEDNNAIRENTCELLELANYTVLSACNGKEGLDMALKEKPDLIICDIMMPEIDGYHLLEILRRESFFENTPFVFFTASAEKSEIKKGLDAGANDYITKPFDADDLVQLIVKYLGE</sequence>
<evidence type="ECO:0000256" key="1">
    <source>
        <dbReference type="ARBA" id="ARBA00022553"/>
    </source>
</evidence>
<evidence type="ECO:0000256" key="2">
    <source>
        <dbReference type="PROSITE-ProRule" id="PRU00169"/>
    </source>
</evidence>
<protein>
    <submittedName>
        <fullName evidence="4">Response regulator</fullName>
    </submittedName>
</protein>
<accession>A0A4S8HZC7</accession>
<dbReference type="PANTHER" id="PTHR44591:SF3">
    <property type="entry name" value="RESPONSE REGULATORY DOMAIN-CONTAINING PROTEIN"/>
    <property type="match status" value="1"/>
</dbReference>
<dbReference type="Pfam" id="PF00072">
    <property type="entry name" value="Response_reg"/>
    <property type="match status" value="1"/>
</dbReference>
<dbReference type="Proteomes" id="UP000306918">
    <property type="component" value="Unassembled WGS sequence"/>
</dbReference>
<proteinExistence type="predicted"/>
<dbReference type="GO" id="GO:0000160">
    <property type="term" value="P:phosphorelay signal transduction system"/>
    <property type="evidence" value="ECO:0007669"/>
    <property type="project" value="InterPro"/>
</dbReference>
<reference evidence="4 5" key="1">
    <citation type="submission" date="2019-04" db="EMBL/GenBank/DDBJ databases">
        <title>Niastella caeni sp. nov., isolated from activated sludge.</title>
        <authorList>
            <person name="Sheng M."/>
        </authorList>
    </citation>
    <scope>NUCLEOTIDE SEQUENCE [LARGE SCALE GENOMIC DNA]</scope>
    <source>
        <strain evidence="4 5">HX-2-15</strain>
    </source>
</reference>
<comment type="caution">
    <text evidence="4">The sequence shown here is derived from an EMBL/GenBank/DDBJ whole genome shotgun (WGS) entry which is preliminary data.</text>
</comment>
<dbReference type="SUPFAM" id="SSF52172">
    <property type="entry name" value="CheY-like"/>
    <property type="match status" value="1"/>
</dbReference>
<dbReference type="PANTHER" id="PTHR44591">
    <property type="entry name" value="STRESS RESPONSE REGULATOR PROTEIN 1"/>
    <property type="match status" value="1"/>
</dbReference>
<dbReference type="RefSeq" id="WP_136577666.1">
    <property type="nucleotide sequence ID" value="NZ_STFF01000003.1"/>
</dbReference>
<evidence type="ECO:0000259" key="3">
    <source>
        <dbReference type="PROSITE" id="PS50110"/>
    </source>
</evidence>
<name>A0A4S8HZC7_9BACT</name>
<dbReference type="InterPro" id="IPR050595">
    <property type="entry name" value="Bact_response_regulator"/>
</dbReference>
<dbReference type="CDD" id="cd17574">
    <property type="entry name" value="REC_OmpR"/>
    <property type="match status" value="1"/>
</dbReference>